<dbReference type="InterPro" id="IPR004162">
    <property type="entry name" value="SINA-like_animal"/>
</dbReference>
<dbReference type="InterPro" id="IPR013083">
    <property type="entry name" value="Znf_RING/FYVE/PHD"/>
</dbReference>
<feature type="domain" description="RING-type" evidence="5">
    <location>
        <begin position="7"/>
        <end position="42"/>
    </location>
</feature>
<dbReference type="PANTHER" id="PTHR45877:SF2">
    <property type="entry name" value="E3 UBIQUITIN-PROTEIN LIGASE SINA-RELATED"/>
    <property type="match status" value="1"/>
</dbReference>
<dbReference type="InterPro" id="IPR049548">
    <property type="entry name" value="Sina-like_RING"/>
</dbReference>
<dbReference type="SUPFAM" id="SSF57850">
    <property type="entry name" value="RING/U-box"/>
    <property type="match status" value="1"/>
</dbReference>
<dbReference type="InterPro" id="IPR001841">
    <property type="entry name" value="Znf_RING"/>
</dbReference>
<keyword evidence="2 4" id="KW-0863">Zinc-finger</keyword>
<reference evidence="6 7" key="1">
    <citation type="submission" date="2024-08" db="EMBL/GenBank/DDBJ databases">
        <authorList>
            <person name="Cucini C."/>
            <person name="Frati F."/>
        </authorList>
    </citation>
    <scope>NUCLEOTIDE SEQUENCE [LARGE SCALE GENOMIC DNA]</scope>
</reference>
<keyword evidence="3" id="KW-0862">Zinc</keyword>
<dbReference type="Gene3D" id="3.30.40.10">
    <property type="entry name" value="Zinc/RING finger domain, C3HC4 (zinc finger)"/>
    <property type="match status" value="2"/>
</dbReference>
<proteinExistence type="predicted"/>
<sequence length="117" mass="13598">MEEHQNCPICFEIPSQEIYQCVGGHTICHNCIITLRACPQCRELYGTKKIRNRVLEEILDEKTFDCFNVEEGCKAKLKRQDISTHVESCPKRPIYLCKLLGYPRCNYVLEKSNRSGK</sequence>
<gene>
    <name evidence="6" type="ORF">ODALV1_LOCUS152</name>
</gene>
<evidence type="ECO:0000256" key="1">
    <source>
        <dbReference type="ARBA" id="ARBA00022723"/>
    </source>
</evidence>
<dbReference type="PROSITE" id="PS50089">
    <property type="entry name" value="ZF_RING_2"/>
    <property type="match status" value="1"/>
</dbReference>
<keyword evidence="7" id="KW-1185">Reference proteome</keyword>
<keyword evidence="1" id="KW-0479">Metal-binding</keyword>
<organism evidence="6 7">
    <name type="scientific">Orchesella dallaii</name>
    <dbReference type="NCBI Taxonomy" id="48710"/>
    <lineage>
        <taxon>Eukaryota</taxon>
        <taxon>Metazoa</taxon>
        <taxon>Ecdysozoa</taxon>
        <taxon>Arthropoda</taxon>
        <taxon>Hexapoda</taxon>
        <taxon>Collembola</taxon>
        <taxon>Entomobryomorpha</taxon>
        <taxon>Entomobryoidea</taxon>
        <taxon>Orchesellidae</taxon>
        <taxon>Orchesellinae</taxon>
        <taxon>Orchesella</taxon>
    </lineage>
</organism>
<dbReference type="Pfam" id="PF21362">
    <property type="entry name" value="Sina_RING"/>
    <property type="match status" value="1"/>
</dbReference>
<dbReference type="PANTHER" id="PTHR45877">
    <property type="entry name" value="E3 UBIQUITIN-PROTEIN LIGASE SIAH2"/>
    <property type="match status" value="1"/>
</dbReference>
<dbReference type="Proteomes" id="UP001642540">
    <property type="component" value="Unassembled WGS sequence"/>
</dbReference>
<evidence type="ECO:0000313" key="7">
    <source>
        <dbReference type="Proteomes" id="UP001642540"/>
    </source>
</evidence>
<comment type="caution">
    <text evidence="6">The sequence shown here is derived from an EMBL/GenBank/DDBJ whole genome shotgun (WGS) entry which is preliminary data.</text>
</comment>
<dbReference type="EMBL" id="CAXLJM020000001">
    <property type="protein sequence ID" value="CAL8068186.1"/>
    <property type="molecule type" value="Genomic_DNA"/>
</dbReference>
<evidence type="ECO:0000259" key="5">
    <source>
        <dbReference type="PROSITE" id="PS50089"/>
    </source>
</evidence>
<accession>A0ABP1PK43</accession>
<evidence type="ECO:0000256" key="4">
    <source>
        <dbReference type="PROSITE-ProRule" id="PRU00175"/>
    </source>
</evidence>
<protein>
    <recommendedName>
        <fullName evidence="5">RING-type domain-containing protein</fullName>
    </recommendedName>
</protein>
<dbReference type="SUPFAM" id="SSF49599">
    <property type="entry name" value="TRAF domain-like"/>
    <property type="match status" value="1"/>
</dbReference>
<evidence type="ECO:0000313" key="6">
    <source>
        <dbReference type="EMBL" id="CAL8068186.1"/>
    </source>
</evidence>
<name>A0ABP1PK43_9HEXA</name>
<evidence type="ECO:0000256" key="3">
    <source>
        <dbReference type="ARBA" id="ARBA00022833"/>
    </source>
</evidence>
<evidence type="ECO:0000256" key="2">
    <source>
        <dbReference type="ARBA" id="ARBA00022771"/>
    </source>
</evidence>